<feature type="transmembrane region" description="Helical" evidence="2">
    <location>
        <begin position="80"/>
        <end position="101"/>
    </location>
</feature>
<feature type="transmembrane region" description="Helical" evidence="2">
    <location>
        <begin position="121"/>
        <end position="148"/>
    </location>
</feature>
<keyword evidence="2" id="KW-0472">Membrane</keyword>
<dbReference type="Proteomes" id="UP000326354">
    <property type="component" value="Chromosome"/>
</dbReference>
<evidence type="ECO:0000313" key="3">
    <source>
        <dbReference type="EMBL" id="BBM87620.1"/>
    </source>
</evidence>
<dbReference type="EMBL" id="AP019860">
    <property type="protein sequence ID" value="BBM87620.1"/>
    <property type="molecule type" value="Genomic_DNA"/>
</dbReference>
<protein>
    <submittedName>
        <fullName evidence="3">Uncharacterized protein</fullName>
    </submittedName>
</protein>
<sequence>MIMADVLAITMFIIGLLLSLNALLLFCRGIWLDTTNDISELCSQGLKKNFFYGLIPSVGTVFFALVIGENAKKMGKILGPTILSLFFLYSCIGLSGFVTMIGQRLIADKNSLWKTTVAGGASFSLACLLPILGWFILFPAGLIIGCGAKMRARSYRKQRSLQNAKTQENANTEQNSQEESDE</sequence>
<feature type="transmembrane region" description="Helical" evidence="2">
    <location>
        <begin position="51"/>
        <end position="68"/>
    </location>
</feature>
<feature type="compositionally biased region" description="Polar residues" evidence="1">
    <location>
        <begin position="160"/>
        <end position="175"/>
    </location>
</feature>
<evidence type="ECO:0000256" key="2">
    <source>
        <dbReference type="SAM" id="Phobius"/>
    </source>
</evidence>
<keyword evidence="2" id="KW-0812">Transmembrane</keyword>
<dbReference type="RefSeq" id="WP_151971631.1">
    <property type="nucleotide sequence ID" value="NZ_AP019860.1"/>
</dbReference>
<dbReference type="AlphaFoldDB" id="A0A5S9IV00"/>
<evidence type="ECO:0000313" key="4">
    <source>
        <dbReference type="Proteomes" id="UP000326354"/>
    </source>
</evidence>
<feature type="region of interest" description="Disordered" evidence="1">
    <location>
        <begin position="159"/>
        <end position="182"/>
    </location>
</feature>
<proteinExistence type="predicted"/>
<feature type="transmembrane region" description="Helical" evidence="2">
    <location>
        <begin position="7"/>
        <end position="31"/>
    </location>
</feature>
<gene>
    <name evidence="3" type="ORF">UABAM_06032</name>
</gene>
<dbReference type="KEGG" id="uam:UABAM_06032"/>
<keyword evidence="4" id="KW-1185">Reference proteome</keyword>
<accession>A0A5S9IV00</accession>
<evidence type="ECO:0000256" key="1">
    <source>
        <dbReference type="SAM" id="MobiDB-lite"/>
    </source>
</evidence>
<dbReference type="OrthoDB" id="195335at2"/>
<organism evidence="3 4">
    <name type="scientific">Uabimicrobium amorphum</name>
    <dbReference type="NCBI Taxonomy" id="2596890"/>
    <lineage>
        <taxon>Bacteria</taxon>
        <taxon>Pseudomonadati</taxon>
        <taxon>Planctomycetota</taxon>
        <taxon>Candidatus Uabimicrobiia</taxon>
        <taxon>Candidatus Uabimicrobiales</taxon>
        <taxon>Candidatus Uabimicrobiaceae</taxon>
        <taxon>Candidatus Uabimicrobium</taxon>
    </lineage>
</organism>
<reference evidence="3 4" key="1">
    <citation type="submission" date="2019-08" db="EMBL/GenBank/DDBJ databases">
        <title>Complete genome sequence of Candidatus Uab amorphum.</title>
        <authorList>
            <person name="Shiratori T."/>
            <person name="Suzuki S."/>
            <person name="Kakizawa Y."/>
            <person name="Ishida K."/>
        </authorList>
    </citation>
    <scope>NUCLEOTIDE SEQUENCE [LARGE SCALE GENOMIC DNA]</scope>
    <source>
        <strain evidence="3 4">SRT547</strain>
    </source>
</reference>
<keyword evidence="2" id="KW-1133">Transmembrane helix</keyword>
<name>A0A5S9IV00_UABAM</name>